<dbReference type="EMBL" id="AP004463">
    <property type="protein sequence ID" value="BAC98563.1"/>
    <property type="molecule type" value="Genomic_DNA"/>
</dbReference>
<evidence type="ECO:0000313" key="1">
    <source>
        <dbReference type="EMBL" id="BAC98563.1"/>
    </source>
</evidence>
<dbReference type="Proteomes" id="UP000000763">
    <property type="component" value="Chromosome 8"/>
</dbReference>
<reference evidence="2" key="2">
    <citation type="journal article" date="2008" name="Nucleic Acids Res.">
        <title>The rice annotation project database (RAP-DB): 2008 update.</title>
        <authorList>
            <consortium name="The rice annotation project (RAP)"/>
        </authorList>
    </citation>
    <scope>GENOME REANNOTATION</scope>
    <source>
        <strain evidence="2">cv. Nipponbare</strain>
    </source>
</reference>
<proteinExistence type="predicted"/>
<accession>Q7EZV0</accession>
<gene>
    <name evidence="1" type="primary">P0456B03.118</name>
</gene>
<sequence length="67" mass="7570">MNLFQPPVPNQEEEPSGPQIRLSVSKMGRTTVETVPAQSYNELIMGHRYPRKACVLLLQARKIVYSA</sequence>
<evidence type="ECO:0000313" key="2">
    <source>
        <dbReference type="Proteomes" id="UP000000763"/>
    </source>
</evidence>
<dbReference type="AlphaFoldDB" id="Q7EZV0"/>
<organism evidence="1 2">
    <name type="scientific">Oryza sativa subsp. japonica</name>
    <name type="common">Rice</name>
    <dbReference type="NCBI Taxonomy" id="39947"/>
    <lineage>
        <taxon>Eukaryota</taxon>
        <taxon>Viridiplantae</taxon>
        <taxon>Streptophyta</taxon>
        <taxon>Embryophyta</taxon>
        <taxon>Tracheophyta</taxon>
        <taxon>Spermatophyta</taxon>
        <taxon>Magnoliopsida</taxon>
        <taxon>Liliopsida</taxon>
        <taxon>Poales</taxon>
        <taxon>Poaceae</taxon>
        <taxon>BOP clade</taxon>
        <taxon>Oryzoideae</taxon>
        <taxon>Oryzeae</taxon>
        <taxon>Oryzinae</taxon>
        <taxon>Oryza</taxon>
        <taxon>Oryza sativa</taxon>
    </lineage>
</organism>
<protein>
    <submittedName>
        <fullName evidence="1">Uncharacterized protein</fullName>
    </submittedName>
</protein>
<name>Q7EZV0_ORYSJ</name>
<reference evidence="2" key="1">
    <citation type="journal article" date="2005" name="Nature">
        <title>The map-based sequence of the rice genome.</title>
        <authorList>
            <consortium name="International rice genome sequencing project (IRGSP)"/>
            <person name="Matsumoto T."/>
            <person name="Wu J."/>
            <person name="Kanamori H."/>
            <person name="Katayose Y."/>
            <person name="Fujisawa M."/>
            <person name="Namiki N."/>
            <person name="Mizuno H."/>
            <person name="Yamamoto K."/>
            <person name="Antonio B.A."/>
            <person name="Baba T."/>
            <person name="Sakata K."/>
            <person name="Nagamura Y."/>
            <person name="Aoki H."/>
            <person name="Arikawa K."/>
            <person name="Arita K."/>
            <person name="Bito T."/>
            <person name="Chiden Y."/>
            <person name="Fujitsuka N."/>
            <person name="Fukunaka R."/>
            <person name="Hamada M."/>
            <person name="Harada C."/>
            <person name="Hayashi A."/>
            <person name="Hijishita S."/>
            <person name="Honda M."/>
            <person name="Hosokawa S."/>
            <person name="Ichikawa Y."/>
            <person name="Idonuma A."/>
            <person name="Iijima M."/>
            <person name="Ikeda M."/>
            <person name="Ikeno M."/>
            <person name="Ito K."/>
            <person name="Ito S."/>
            <person name="Ito T."/>
            <person name="Ito Y."/>
            <person name="Ito Y."/>
            <person name="Iwabuchi A."/>
            <person name="Kamiya K."/>
            <person name="Karasawa W."/>
            <person name="Kurita K."/>
            <person name="Katagiri S."/>
            <person name="Kikuta A."/>
            <person name="Kobayashi H."/>
            <person name="Kobayashi N."/>
            <person name="Machita K."/>
            <person name="Maehara T."/>
            <person name="Masukawa M."/>
            <person name="Mizubayashi T."/>
            <person name="Mukai Y."/>
            <person name="Nagasaki H."/>
            <person name="Nagata Y."/>
            <person name="Naito S."/>
            <person name="Nakashima M."/>
            <person name="Nakama Y."/>
            <person name="Nakamichi Y."/>
            <person name="Nakamura M."/>
            <person name="Meguro A."/>
            <person name="Negishi M."/>
            <person name="Ohta I."/>
            <person name="Ohta T."/>
            <person name="Okamoto M."/>
            <person name="Ono N."/>
            <person name="Saji S."/>
            <person name="Sakaguchi M."/>
            <person name="Sakai K."/>
            <person name="Shibata M."/>
            <person name="Shimokawa T."/>
            <person name="Song J."/>
            <person name="Takazaki Y."/>
            <person name="Terasawa K."/>
            <person name="Tsugane M."/>
            <person name="Tsuji K."/>
            <person name="Ueda S."/>
            <person name="Waki K."/>
            <person name="Yamagata H."/>
            <person name="Yamamoto M."/>
            <person name="Yamamoto S."/>
            <person name="Yamane H."/>
            <person name="Yoshiki S."/>
            <person name="Yoshihara R."/>
            <person name="Yukawa K."/>
            <person name="Zhong H."/>
            <person name="Yano M."/>
            <person name="Yuan Q."/>
            <person name="Ouyang S."/>
            <person name="Liu J."/>
            <person name="Jones K.M."/>
            <person name="Gansberger K."/>
            <person name="Moffat K."/>
            <person name="Hill J."/>
            <person name="Bera J."/>
            <person name="Fadrosh D."/>
            <person name="Jin S."/>
            <person name="Johri S."/>
            <person name="Kim M."/>
            <person name="Overton L."/>
            <person name="Reardon M."/>
            <person name="Tsitrin T."/>
            <person name="Vuong H."/>
            <person name="Weaver B."/>
            <person name="Ciecko A."/>
            <person name="Tallon L."/>
            <person name="Jackson J."/>
            <person name="Pai G."/>
            <person name="Aken S.V."/>
            <person name="Utterback T."/>
            <person name="Reidmuller S."/>
            <person name="Feldblyum T."/>
            <person name="Hsiao J."/>
            <person name="Zismann V."/>
            <person name="Iobst S."/>
            <person name="de Vazeille A.R."/>
            <person name="Buell C.R."/>
            <person name="Ying K."/>
            <person name="Li Y."/>
            <person name="Lu T."/>
            <person name="Huang Y."/>
            <person name="Zhao Q."/>
            <person name="Feng Q."/>
            <person name="Zhang L."/>
            <person name="Zhu J."/>
            <person name="Weng Q."/>
            <person name="Mu J."/>
            <person name="Lu Y."/>
            <person name="Fan D."/>
            <person name="Liu Y."/>
            <person name="Guan J."/>
            <person name="Zhang Y."/>
            <person name="Yu S."/>
            <person name="Liu X."/>
            <person name="Zhang Y."/>
            <person name="Hong G."/>
            <person name="Han B."/>
            <person name="Choisne N."/>
            <person name="Demange N."/>
            <person name="Orjeda G."/>
            <person name="Samain S."/>
            <person name="Cattolico L."/>
            <person name="Pelletier E."/>
            <person name="Couloux A."/>
            <person name="Segurens B."/>
            <person name="Wincker P."/>
            <person name="D'Hont A."/>
            <person name="Scarpelli C."/>
            <person name="Weissenbach J."/>
            <person name="Salanoubat M."/>
            <person name="Quetier F."/>
            <person name="Yu Y."/>
            <person name="Kim H.R."/>
            <person name="Rambo T."/>
            <person name="Currie J."/>
            <person name="Collura K."/>
            <person name="Luo M."/>
            <person name="Yang T."/>
            <person name="Ammiraju J.S.S."/>
            <person name="Engler F."/>
            <person name="Soderlund C."/>
            <person name="Wing R.A."/>
            <person name="Palmer L.E."/>
            <person name="de la Bastide M."/>
            <person name="Spiegel L."/>
            <person name="Nascimento L."/>
            <person name="Zutavern T."/>
            <person name="O'Shaughnessy A."/>
            <person name="Dike S."/>
            <person name="Dedhia N."/>
            <person name="Preston R."/>
            <person name="Balija V."/>
            <person name="McCombie W.R."/>
            <person name="Chow T."/>
            <person name="Chen H."/>
            <person name="Chung M."/>
            <person name="Chen C."/>
            <person name="Shaw J."/>
            <person name="Wu H."/>
            <person name="Hsiao K."/>
            <person name="Chao Y."/>
            <person name="Chu M."/>
            <person name="Cheng C."/>
            <person name="Hour A."/>
            <person name="Lee P."/>
            <person name="Lin S."/>
            <person name="Lin Y."/>
            <person name="Liou J."/>
            <person name="Liu S."/>
            <person name="Hsing Y."/>
            <person name="Raghuvanshi S."/>
            <person name="Mohanty A."/>
            <person name="Bharti A.K."/>
            <person name="Gaur A."/>
            <person name="Gupta V."/>
            <person name="Kumar D."/>
            <person name="Ravi V."/>
            <person name="Vij S."/>
            <person name="Kapur A."/>
            <person name="Khurana P."/>
            <person name="Khurana P."/>
            <person name="Khurana J.P."/>
            <person name="Tyagi A.K."/>
            <person name="Gaikwad K."/>
            <person name="Singh A."/>
            <person name="Dalal V."/>
            <person name="Srivastava S."/>
            <person name="Dixit A."/>
            <person name="Pal A.K."/>
            <person name="Ghazi I.A."/>
            <person name="Yadav M."/>
            <person name="Pandit A."/>
            <person name="Bhargava A."/>
            <person name="Sureshbabu K."/>
            <person name="Batra K."/>
            <person name="Sharma T.R."/>
            <person name="Mohapatra T."/>
            <person name="Singh N.K."/>
            <person name="Messing J."/>
            <person name="Nelson A.B."/>
            <person name="Fuks G."/>
            <person name="Kavchok S."/>
            <person name="Keizer G."/>
            <person name="Linton E."/>
            <person name="Llaca V."/>
            <person name="Song R."/>
            <person name="Tanyolac B."/>
            <person name="Young S."/>
            <person name="Ho-Il K."/>
            <person name="Hahn J.H."/>
            <person name="Sangsakoo G."/>
            <person name="Vanavichit A."/>
            <person name="de Mattos Luiz.A.T."/>
            <person name="Zimmer P.D."/>
            <person name="Malone G."/>
            <person name="Dellagostin O."/>
            <person name="de Oliveira A.C."/>
            <person name="Bevan M."/>
            <person name="Bancroft I."/>
            <person name="Minx P."/>
            <person name="Cordum H."/>
            <person name="Wilson R."/>
            <person name="Cheng Z."/>
            <person name="Jin W."/>
            <person name="Jiang J."/>
            <person name="Leong S.A."/>
            <person name="Iwama H."/>
            <person name="Gojobori T."/>
            <person name="Itoh T."/>
            <person name="Niimura Y."/>
            <person name="Fujii Y."/>
            <person name="Habara T."/>
            <person name="Sakai H."/>
            <person name="Sato Y."/>
            <person name="Wilson G."/>
            <person name="Kumar K."/>
            <person name="McCouch S."/>
            <person name="Juretic N."/>
            <person name="Hoen D."/>
            <person name="Wright S."/>
            <person name="Bruskiewich R."/>
            <person name="Bureau T."/>
            <person name="Miyao A."/>
            <person name="Hirochika H."/>
            <person name="Nishikawa T."/>
            <person name="Kadowaki K."/>
            <person name="Sugiura M."/>
            <person name="Burr B."/>
            <person name="Sasaki T."/>
        </authorList>
    </citation>
    <scope>NUCLEOTIDE SEQUENCE [LARGE SCALE GENOMIC DNA]</scope>
    <source>
        <strain evidence="2">cv. Nipponbare</strain>
    </source>
</reference>